<feature type="transmembrane region" description="Helical" evidence="1">
    <location>
        <begin position="260"/>
        <end position="283"/>
    </location>
</feature>
<evidence type="ECO:0000256" key="1">
    <source>
        <dbReference type="SAM" id="Phobius"/>
    </source>
</evidence>
<keyword evidence="1" id="KW-0812">Transmembrane</keyword>
<dbReference type="EMBL" id="CP016094">
    <property type="protein sequence ID" value="AOS44473.1"/>
    <property type="molecule type" value="Genomic_DNA"/>
</dbReference>
<dbReference type="Proteomes" id="UP000095228">
    <property type="component" value="Chromosome"/>
</dbReference>
<feature type="transmembrane region" description="Helical" evidence="1">
    <location>
        <begin position="295"/>
        <end position="313"/>
    </location>
</feature>
<feature type="transmembrane region" description="Helical" evidence="1">
    <location>
        <begin position="210"/>
        <end position="227"/>
    </location>
</feature>
<sequence>MNPEEIAHCQAVLGVAPGVTAAELERAFMKRNFALIKGKSGAADVPQPELEAERARLRAAFEKLGAHLRAVEAAGAAASRDGTAGTGVGRGLRTPPMNESVAASSAGFGDPALQKPPRTLLTPPVLTARDPADDEFFLLRFDDWKVNTFVPPLLLAVTWLITISPLGFFLKGFHVWMHEFGHAVPAWLCGFRATPLPFGWTPVEPEYSHFVYWGLLLLFGLLFGAGLLERKVWAMIAAVGLAGLQYYMTWRMPEHRQEFWWSAFGGVGGEFVLSTLCMLFFWVQLPEKFRWGGCRYVFFFIGATTLIAIWVRWGDVYRGIEEIPFGSMINGEDDEGGDMNKLMDGYGWKKAEIRRNYYVLGKWCWVALGLMWLVFALRLNRVADWVVGKVGSKEEG</sequence>
<name>A0A1D8AUB9_9BACT</name>
<reference evidence="2 3" key="1">
    <citation type="submission" date="2016-06" db="EMBL/GenBank/DDBJ databases">
        <title>Three novel species with peptidoglycan cell walls form the new genus Lacunisphaera gen. nov. in the family Opitutaceae of the verrucomicrobial subdivision 4.</title>
        <authorList>
            <person name="Rast P."/>
            <person name="Gloeckner I."/>
            <person name="Jogler M."/>
            <person name="Boedeker C."/>
            <person name="Jeske O."/>
            <person name="Wiegand S."/>
            <person name="Reinhardt R."/>
            <person name="Schumann P."/>
            <person name="Rohde M."/>
            <person name="Spring S."/>
            <person name="Gloeckner F.O."/>
            <person name="Jogler C."/>
        </authorList>
    </citation>
    <scope>NUCLEOTIDE SEQUENCE [LARGE SCALE GENOMIC DNA]</scope>
    <source>
        <strain evidence="2 3">IG16b</strain>
    </source>
</reference>
<feature type="transmembrane region" description="Helical" evidence="1">
    <location>
        <begin position="232"/>
        <end position="248"/>
    </location>
</feature>
<dbReference type="AlphaFoldDB" id="A0A1D8AUB9"/>
<feature type="transmembrane region" description="Helical" evidence="1">
    <location>
        <begin position="357"/>
        <end position="377"/>
    </location>
</feature>
<keyword evidence="3" id="KW-1185">Reference proteome</keyword>
<dbReference type="KEGG" id="obg:Verru16b_01535"/>
<feature type="transmembrane region" description="Helical" evidence="1">
    <location>
        <begin position="149"/>
        <end position="170"/>
    </location>
</feature>
<protein>
    <submittedName>
        <fullName evidence="2">Uncharacterized protein</fullName>
    </submittedName>
</protein>
<gene>
    <name evidence="2" type="ORF">Verru16b_01535</name>
</gene>
<accession>A0A1D8AUB9</accession>
<keyword evidence="1" id="KW-0472">Membrane</keyword>
<keyword evidence="1" id="KW-1133">Transmembrane helix</keyword>
<evidence type="ECO:0000313" key="2">
    <source>
        <dbReference type="EMBL" id="AOS44473.1"/>
    </source>
</evidence>
<proteinExistence type="predicted"/>
<organism evidence="2 3">
    <name type="scientific">Lacunisphaera limnophila</name>
    <dbReference type="NCBI Taxonomy" id="1838286"/>
    <lineage>
        <taxon>Bacteria</taxon>
        <taxon>Pseudomonadati</taxon>
        <taxon>Verrucomicrobiota</taxon>
        <taxon>Opitutia</taxon>
        <taxon>Opitutales</taxon>
        <taxon>Opitutaceae</taxon>
        <taxon>Lacunisphaera</taxon>
    </lineage>
</organism>
<evidence type="ECO:0000313" key="3">
    <source>
        <dbReference type="Proteomes" id="UP000095228"/>
    </source>
</evidence>